<sequence length="70" mass="7881">MVPGRSTDRLLRVREVFQGARVFADRRGSYVYAGGYQNRNEAESMSFSLKARGLDARVDFMPDPVLGLLN</sequence>
<evidence type="ECO:0000313" key="2">
    <source>
        <dbReference type="Proteomes" id="UP000095472"/>
    </source>
</evidence>
<dbReference type="Proteomes" id="UP000095472">
    <property type="component" value="Chromosome"/>
</dbReference>
<dbReference type="EMBL" id="CP182909">
    <property type="protein sequence ID" value="XPM62859.1"/>
    <property type="molecule type" value="Genomic_DNA"/>
</dbReference>
<gene>
    <name evidence="1" type="ORF">BH720_025415</name>
</gene>
<keyword evidence="2" id="KW-1185">Reference proteome</keyword>
<accession>A0ACD5GQS5</accession>
<evidence type="ECO:0000313" key="1">
    <source>
        <dbReference type="EMBL" id="XPM62859.1"/>
    </source>
</evidence>
<organism evidence="1 2">
    <name type="scientific">Desertifilum tharense IPPAS B-1220</name>
    <dbReference type="NCBI Taxonomy" id="1781255"/>
    <lineage>
        <taxon>Bacteria</taxon>
        <taxon>Bacillati</taxon>
        <taxon>Cyanobacteriota</taxon>
        <taxon>Cyanophyceae</taxon>
        <taxon>Desertifilales</taxon>
        <taxon>Desertifilaceae</taxon>
        <taxon>Desertifilum</taxon>
    </lineage>
</organism>
<protein>
    <submittedName>
        <fullName evidence="1">Uncharacterized protein</fullName>
    </submittedName>
</protein>
<reference evidence="1 2" key="1">
    <citation type="journal article" date="2016" name="Genome Announc.">
        <title>Draft Genome Sequence of the Thermotolerant Cyanobacterium Desertifilum sp. IPPAS B-1220.</title>
        <authorList>
            <person name="Mironov K.S."/>
            <person name="Sinetova M.A."/>
            <person name="Bolatkhan K."/>
            <person name="Zayadan B.K."/>
            <person name="Ustinova V.V."/>
            <person name="Kupriyanova E.V."/>
            <person name="Skrypnik A.N."/>
            <person name="Gogoleva N.E."/>
            <person name="Gogolev Y.V."/>
            <person name="Los D.A."/>
        </authorList>
    </citation>
    <scope>NUCLEOTIDE SEQUENCE [LARGE SCALE GENOMIC DNA]</scope>
    <source>
        <strain evidence="1 2">IPPAS B-1220</strain>
    </source>
</reference>
<proteinExistence type="predicted"/>
<name>A0ACD5GQS5_9CYAN</name>